<accession>A0ACC3C8X1</accession>
<comment type="caution">
    <text evidence="1">The sequence shown here is derived from an EMBL/GenBank/DDBJ whole genome shotgun (WGS) entry which is preliminary data.</text>
</comment>
<keyword evidence="2" id="KW-1185">Reference proteome</keyword>
<dbReference type="EMBL" id="CM020619">
    <property type="protein sequence ID" value="KAK1866632.1"/>
    <property type="molecule type" value="Genomic_DNA"/>
</dbReference>
<protein>
    <submittedName>
        <fullName evidence="1">Uncharacterized protein</fullName>
    </submittedName>
</protein>
<evidence type="ECO:0000313" key="1">
    <source>
        <dbReference type="EMBL" id="KAK1866632.1"/>
    </source>
</evidence>
<evidence type="ECO:0000313" key="2">
    <source>
        <dbReference type="Proteomes" id="UP000798662"/>
    </source>
</evidence>
<dbReference type="Proteomes" id="UP000798662">
    <property type="component" value="Chromosome 2"/>
</dbReference>
<reference evidence="1" key="1">
    <citation type="submission" date="2019-11" db="EMBL/GenBank/DDBJ databases">
        <title>Nori genome reveals adaptations in red seaweeds to the harsh intertidal environment.</title>
        <authorList>
            <person name="Wang D."/>
            <person name="Mao Y."/>
        </authorList>
    </citation>
    <scope>NUCLEOTIDE SEQUENCE</scope>
    <source>
        <tissue evidence="1">Gametophyte</tissue>
    </source>
</reference>
<sequence>MAQRNLAFTHTAADTLALATFMTTTFQTAKIEKTTEVLAKAYQVPVTALDLAARVRSRKHIMNQPADVNAELVKKALNPNRMQWSWVARNVLLRSSCTLGSPTAQVNCPAGLSIANVTAIKQAILELRTVNAPMPEGCTAVVGSGATEGDLCVDKIGWSWTNVHVEDPDFIIVRRLLEVRFLGGVSEKRSGGADAGSADDAAAAPPAAPATLPARGGRPPPAPLGKGSRSGTKYGRGTKRTDPEPVVPNPSSVRSLRHKKAAAKYAKSLDVAASILSEQEARATVVRPPFVLGRVNPFSKWPFGGVVVFVKFPFLVDPTWRKTVNWTAYCRKVLILKTGGRYEIVFRPKKVPSASSADGPNGTEPLLDNRDKTNAAFGAGMDASGAAAAGTDASGEGPSGGAESGTDPPSGGVGTGAAADGTHADASENDELGTPERIEESLLTGSCAGAASVAAEGSPPDSWDGSEFTVADLFDAGSIDDEEPAYSPLPETLQEHFIAMLEKSKVWGTPDEDEQIECSVVTRSAPSSFSSVCTFASSMDLGRSQSLPCGTHRSNNFVTCAYPARDPRDEQEMELR</sequence>
<organism evidence="1 2">
    <name type="scientific">Pyropia yezoensis</name>
    <name type="common">Susabi-nori</name>
    <name type="synonym">Porphyra yezoensis</name>
    <dbReference type="NCBI Taxonomy" id="2788"/>
    <lineage>
        <taxon>Eukaryota</taxon>
        <taxon>Rhodophyta</taxon>
        <taxon>Bangiophyceae</taxon>
        <taxon>Bangiales</taxon>
        <taxon>Bangiaceae</taxon>
        <taxon>Pyropia</taxon>
    </lineage>
</organism>
<name>A0ACC3C8X1_PYRYE</name>
<gene>
    <name evidence="1" type="ORF">I4F81_009148</name>
</gene>
<proteinExistence type="predicted"/>